<evidence type="ECO:0000313" key="1">
    <source>
        <dbReference type="EMBL" id="KAK2141311.1"/>
    </source>
</evidence>
<dbReference type="Proteomes" id="UP001208570">
    <property type="component" value="Unassembled WGS sequence"/>
</dbReference>
<name>A0AAD9MRM5_9ANNE</name>
<gene>
    <name evidence="1" type="ORF">LSH36_1122g00016</name>
</gene>
<protein>
    <submittedName>
        <fullName evidence="1">Uncharacterized protein</fullName>
    </submittedName>
</protein>
<dbReference type="EMBL" id="JAODUP010001122">
    <property type="protein sequence ID" value="KAK2141311.1"/>
    <property type="molecule type" value="Genomic_DNA"/>
</dbReference>
<reference evidence="1" key="1">
    <citation type="journal article" date="2023" name="Mol. Biol. Evol.">
        <title>Third-Generation Sequencing Reveals the Adaptive Role of the Epigenome in Three Deep-Sea Polychaetes.</title>
        <authorList>
            <person name="Perez M."/>
            <person name="Aroh O."/>
            <person name="Sun Y."/>
            <person name="Lan Y."/>
            <person name="Juniper S.K."/>
            <person name="Young C.R."/>
            <person name="Angers B."/>
            <person name="Qian P.Y."/>
        </authorList>
    </citation>
    <scope>NUCLEOTIDE SEQUENCE</scope>
    <source>
        <strain evidence="1">P08H-3</strain>
    </source>
</reference>
<accession>A0AAD9MRM5</accession>
<proteinExistence type="predicted"/>
<comment type="caution">
    <text evidence="1">The sequence shown here is derived from an EMBL/GenBank/DDBJ whole genome shotgun (WGS) entry which is preliminary data.</text>
</comment>
<organism evidence="1 2">
    <name type="scientific">Paralvinella palmiformis</name>
    <dbReference type="NCBI Taxonomy" id="53620"/>
    <lineage>
        <taxon>Eukaryota</taxon>
        <taxon>Metazoa</taxon>
        <taxon>Spiralia</taxon>
        <taxon>Lophotrochozoa</taxon>
        <taxon>Annelida</taxon>
        <taxon>Polychaeta</taxon>
        <taxon>Sedentaria</taxon>
        <taxon>Canalipalpata</taxon>
        <taxon>Terebellida</taxon>
        <taxon>Terebelliformia</taxon>
        <taxon>Alvinellidae</taxon>
        <taxon>Paralvinella</taxon>
    </lineage>
</organism>
<dbReference type="AlphaFoldDB" id="A0AAD9MRM5"/>
<evidence type="ECO:0000313" key="2">
    <source>
        <dbReference type="Proteomes" id="UP001208570"/>
    </source>
</evidence>
<keyword evidence="2" id="KW-1185">Reference proteome</keyword>
<sequence length="135" mass="15530">MTGYNISETNGIKISSGTKYIEQKLKYGDDLCHISNNSETITSQIPITHEDTPMREIEYFSFKSAINVRLCVYKSQPNPTPLPHTHTHIDNLNYSLAIAYRERAFCFKIRYELCIKLYLQGSTSLNIQCTITRSK</sequence>